<dbReference type="PANTHER" id="PTHR30061">
    <property type="entry name" value="MALTOSE-BINDING PERIPLASMIC PROTEIN"/>
    <property type="match status" value="1"/>
</dbReference>
<dbReference type="SUPFAM" id="SSF53850">
    <property type="entry name" value="Periplasmic binding protein-like II"/>
    <property type="match status" value="1"/>
</dbReference>
<dbReference type="Pfam" id="PF13416">
    <property type="entry name" value="SBP_bac_8"/>
    <property type="match status" value="1"/>
</dbReference>
<name>A0AAW8NA81_PSEOX</name>
<dbReference type="GO" id="GO:0055052">
    <property type="term" value="C:ATP-binding cassette (ABC) transporter complex, substrate-binding subunit-containing"/>
    <property type="evidence" value="ECO:0007669"/>
    <property type="project" value="TreeGrafter"/>
</dbReference>
<dbReference type="InterPro" id="IPR006059">
    <property type="entry name" value="SBP"/>
</dbReference>
<comment type="similarity">
    <text evidence="1">Belongs to the bacterial solute-binding protein 1 family.</text>
</comment>
<keyword evidence="3" id="KW-0762">Sugar transport</keyword>
<accession>A0AAW8NA81</accession>
<dbReference type="InterPro" id="IPR006060">
    <property type="entry name" value="Maltose/Cyclodextrin-bd"/>
</dbReference>
<dbReference type="Gene3D" id="3.40.190.10">
    <property type="entry name" value="Periplasmic binding protein-like II"/>
    <property type="match status" value="2"/>
</dbReference>
<evidence type="ECO:0000256" key="3">
    <source>
        <dbReference type="ARBA" id="ARBA00022597"/>
    </source>
</evidence>
<dbReference type="GO" id="GO:0015768">
    <property type="term" value="P:maltose transport"/>
    <property type="evidence" value="ECO:0007669"/>
    <property type="project" value="TreeGrafter"/>
</dbReference>
<feature type="chain" id="PRO_5043353457" evidence="6">
    <location>
        <begin position="36"/>
        <end position="446"/>
    </location>
</feature>
<dbReference type="CDD" id="cd13586">
    <property type="entry name" value="PBP2_Maltose_binding_like"/>
    <property type="match status" value="1"/>
</dbReference>
<keyword evidence="2" id="KW-0813">Transport</keyword>
<evidence type="ECO:0000256" key="5">
    <source>
        <dbReference type="SAM" id="MobiDB-lite"/>
    </source>
</evidence>
<sequence length="446" mass="44878">MRTALTKPLARKARLSLTTAAAVSLMLLASGCSGGQAPAGGASGAASESAAAAPQTGEAASGEAPARGDADLVIWANGPVVQALQPIADKFGEENGITVEVQTVATELQTNFVTANASGNGPDIVMGAHDWIGNLVQNGAIDPVQITAEQKADLLPVATDAVTYNGQTYGMPASVESLVLIRNKALAPEAPASFEDLLAAGNAAVAAGTAERALNLQVGPKGDAYFMQPLYSSAGGYLFGKKADGSFDTADLGVGKEGSIAAAGKIAELGEKGSKVLSTSVSADNSIALFNQGKTAFMVNGPWALGDVKKAGIDYGLSAVPGFAGMEPAQPFTGVQSFYVASKGKNKSFAETFVQTAASQKETQRALYEAVRIPPAIASLVEEVAQTDPDTKIAADAAAAGIPMPSLPQMAAVWAPLGQAEAAIAGGADPAATMEQAGQTIAGALK</sequence>
<dbReference type="PANTHER" id="PTHR30061:SF50">
    <property type="entry name" value="MALTOSE_MALTODEXTRIN-BINDING PERIPLASMIC PROTEIN"/>
    <property type="match status" value="1"/>
</dbReference>
<dbReference type="GO" id="GO:0042956">
    <property type="term" value="P:maltodextrin transmembrane transport"/>
    <property type="evidence" value="ECO:0007669"/>
    <property type="project" value="TreeGrafter"/>
</dbReference>
<organism evidence="7 8">
    <name type="scientific">Pseudarthrobacter oxydans</name>
    <name type="common">Arthrobacter oxydans</name>
    <dbReference type="NCBI Taxonomy" id="1671"/>
    <lineage>
        <taxon>Bacteria</taxon>
        <taxon>Bacillati</taxon>
        <taxon>Actinomycetota</taxon>
        <taxon>Actinomycetes</taxon>
        <taxon>Micrococcales</taxon>
        <taxon>Micrococcaceae</taxon>
        <taxon>Pseudarthrobacter</taxon>
    </lineage>
</organism>
<protein>
    <submittedName>
        <fullName evidence="7">Arabinogalactan oligomer/maltooligosaccharide transport system substrate-binding protein</fullName>
    </submittedName>
</protein>
<evidence type="ECO:0000256" key="4">
    <source>
        <dbReference type="ARBA" id="ARBA00022729"/>
    </source>
</evidence>
<evidence type="ECO:0000313" key="8">
    <source>
        <dbReference type="Proteomes" id="UP001262032"/>
    </source>
</evidence>
<dbReference type="GeneID" id="97421594"/>
<feature type="region of interest" description="Disordered" evidence="5">
    <location>
        <begin position="38"/>
        <end position="64"/>
    </location>
</feature>
<dbReference type="PRINTS" id="PR00181">
    <property type="entry name" value="MALTOSEBP"/>
</dbReference>
<dbReference type="GO" id="GO:1901982">
    <property type="term" value="F:maltose binding"/>
    <property type="evidence" value="ECO:0007669"/>
    <property type="project" value="TreeGrafter"/>
</dbReference>
<evidence type="ECO:0000256" key="2">
    <source>
        <dbReference type="ARBA" id="ARBA00022448"/>
    </source>
</evidence>
<gene>
    <name evidence="7" type="ORF">J2X12_001208</name>
</gene>
<dbReference type="GO" id="GO:0015144">
    <property type="term" value="F:carbohydrate transmembrane transporter activity"/>
    <property type="evidence" value="ECO:0007669"/>
    <property type="project" value="InterPro"/>
</dbReference>
<dbReference type="PROSITE" id="PS51257">
    <property type="entry name" value="PROKAR_LIPOPROTEIN"/>
    <property type="match status" value="1"/>
</dbReference>
<evidence type="ECO:0000313" key="7">
    <source>
        <dbReference type="EMBL" id="MDR7163195.1"/>
    </source>
</evidence>
<comment type="caution">
    <text evidence="7">The sequence shown here is derived from an EMBL/GenBank/DDBJ whole genome shotgun (WGS) entry which is preliminary data.</text>
</comment>
<feature type="signal peptide" evidence="6">
    <location>
        <begin position="1"/>
        <end position="35"/>
    </location>
</feature>
<reference evidence="7" key="1">
    <citation type="submission" date="2023-07" db="EMBL/GenBank/DDBJ databases">
        <title>Sorghum-associated microbial communities from plants grown in Nebraska, USA.</title>
        <authorList>
            <person name="Schachtman D."/>
        </authorList>
    </citation>
    <scope>NUCLEOTIDE SEQUENCE</scope>
    <source>
        <strain evidence="7">BE261</strain>
    </source>
</reference>
<keyword evidence="4 6" id="KW-0732">Signal</keyword>
<dbReference type="RefSeq" id="WP_174178269.1">
    <property type="nucleotide sequence ID" value="NZ_CAXURQ020000003.1"/>
</dbReference>
<evidence type="ECO:0000256" key="1">
    <source>
        <dbReference type="ARBA" id="ARBA00008520"/>
    </source>
</evidence>
<feature type="compositionally biased region" description="Low complexity" evidence="5">
    <location>
        <begin position="44"/>
        <end position="53"/>
    </location>
</feature>
<dbReference type="AlphaFoldDB" id="A0AAW8NA81"/>
<proteinExistence type="inferred from homology"/>
<dbReference type="EMBL" id="JAVDWN010000003">
    <property type="protein sequence ID" value="MDR7163195.1"/>
    <property type="molecule type" value="Genomic_DNA"/>
</dbReference>
<dbReference type="Proteomes" id="UP001262032">
    <property type="component" value="Unassembled WGS sequence"/>
</dbReference>
<evidence type="ECO:0000256" key="6">
    <source>
        <dbReference type="SAM" id="SignalP"/>
    </source>
</evidence>